<proteinExistence type="predicted"/>
<accession>A0A157ZTC9</accession>
<evidence type="ECO:0000313" key="2">
    <source>
        <dbReference type="EMBL" id="SAK48761.1"/>
    </source>
</evidence>
<dbReference type="RefSeq" id="WP_208635611.1">
    <property type="nucleotide sequence ID" value="NZ_FCOE02000003.1"/>
</dbReference>
<evidence type="ECO:0000313" key="3">
    <source>
        <dbReference type="Proteomes" id="UP000054911"/>
    </source>
</evidence>
<dbReference type="Proteomes" id="UP000054911">
    <property type="component" value="Unassembled WGS sequence"/>
</dbReference>
<reference evidence="2" key="1">
    <citation type="submission" date="2016-01" db="EMBL/GenBank/DDBJ databases">
        <authorList>
            <person name="Peeters C."/>
        </authorList>
    </citation>
    <scope>NUCLEOTIDE SEQUENCE [LARGE SCALE GENOMIC DNA]</scope>
    <source>
        <strain evidence="2">LMG 29323</strain>
    </source>
</reference>
<dbReference type="AlphaFoldDB" id="A0A157ZTC9"/>
<protein>
    <recommendedName>
        <fullName evidence="1">PepSY domain-containing protein</fullName>
    </recommendedName>
</protein>
<dbReference type="EMBL" id="FCOE02000003">
    <property type="protein sequence ID" value="SAK48761.1"/>
    <property type="molecule type" value="Genomic_DNA"/>
</dbReference>
<gene>
    <name evidence="2" type="ORF">AWB80_01263</name>
</gene>
<feature type="domain" description="PepSY" evidence="1">
    <location>
        <begin position="1"/>
        <end position="53"/>
    </location>
</feature>
<dbReference type="InterPro" id="IPR025711">
    <property type="entry name" value="PepSY"/>
</dbReference>
<keyword evidence="3" id="KW-1185">Reference proteome</keyword>
<sequence length="56" mass="6223">MSKEQAIQKLSEQGYANAYLKADDGHWEGEATKGGRIYELHVDPHSGVVTKSEPKH</sequence>
<evidence type="ECO:0000259" key="1">
    <source>
        <dbReference type="Pfam" id="PF13670"/>
    </source>
</evidence>
<organism evidence="2 3">
    <name type="scientific">Caballeronia pedi</name>
    <dbReference type="NCBI Taxonomy" id="1777141"/>
    <lineage>
        <taxon>Bacteria</taxon>
        <taxon>Pseudomonadati</taxon>
        <taxon>Pseudomonadota</taxon>
        <taxon>Betaproteobacteria</taxon>
        <taxon>Burkholderiales</taxon>
        <taxon>Burkholderiaceae</taxon>
        <taxon>Caballeronia</taxon>
    </lineage>
</organism>
<dbReference type="Pfam" id="PF13670">
    <property type="entry name" value="PepSY_2"/>
    <property type="match status" value="1"/>
</dbReference>
<comment type="caution">
    <text evidence="2">The sequence shown here is derived from an EMBL/GenBank/DDBJ whole genome shotgun (WGS) entry which is preliminary data.</text>
</comment>
<name>A0A157ZTC9_9BURK</name>
<dbReference type="STRING" id="1777141.AWB80_01263"/>